<name>A0AAP0LAI6_9MAGN</name>
<dbReference type="Proteomes" id="UP001419268">
    <property type="component" value="Unassembled WGS sequence"/>
</dbReference>
<evidence type="ECO:0000313" key="1">
    <source>
        <dbReference type="EMBL" id="KAK9166985.1"/>
    </source>
</evidence>
<reference evidence="1 2" key="1">
    <citation type="submission" date="2024-01" db="EMBL/GenBank/DDBJ databases">
        <title>Genome assemblies of Stephania.</title>
        <authorList>
            <person name="Yang L."/>
        </authorList>
    </citation>
    <scope>NUCLEOTIDE SEQUENCE [LARGE SCALE GENOMIC DNA]</scope>
    <source>
        <strain evidence="1">JXDWG</strain>
        <tissue evidence="1">Leaf</tissue>
    </source>
</reference>
<dbReference type="AlphaFoldDB" id="A0AAP0LAI6"/>
<protein>
    <submittedName>
        <fullName evidence="1">Uncharacterized protein</fullName>
    </submittedName>
</protein>
<comment type="caution">
    <text evidence="1">The sequence shown here is derived from an EMBL/GenBank/DDBJ whole genome shotgun (WGS) entry which is preliminary data.</text>
</comment>
<sequence length="171" mass="19626">MAVTTELVIETEGKKFSILDEYLSEPEETLEISSHELDITIAHNKDDEAEKEIGAIFKRPEDLQIKSKEYQPLVLVKPPIVPCIFVKPYKGWKLEDGKRGVLEEEIEIHDSDEELSEEDMIDMNLNAIVPKEGMIFNTLDEATLAWLWYAMSVGFVAKDLTTTIHKFDNHF</sequence>
<gene>
    <name evidence="1" type="ORF">Scep_002176</name>
</gene>
<dbReference type="EMBL" id="JBBNAG010000001">
    <property type="protein sequence ID" value="KAK9166985.1"/>
    <property type="molecule type" value="Genomic_DNA"/>
</dbReference>
<organism evidence="1 2">
    <name type="scientific">Stephania cephalantha</name>
    <dbReference type="NCBI Taxonomy" id="152367"/>
    <lineage>
        <taxon>Eukaryota</taxon>
        <taxon>Viridiplantae</taxon>
        <taxon>Streptophyta</taxon>
        <taxon>Embryophyta</taxon>
        <taxon>Tracheophyta</taxon>
        <taxon>Spermatophyta</taxon>
        <taxon>Magnoliopsida</taxon>
        <taxon>Ranunculales</taxon>
        <taxon>Menispermaceae</taxon>
        <taxon>Menispermoideae</taxon>
        <taxon>Cissampelideae</taxon>
        <taxon>Stephania</taxon>
    </lineage>
</organism>
<keyword evidence="2" id="KW-1185">Reference proteome</keyword>
<accession>A0AAP0LAI6</accession>
<proteinExistence type="predicted"/>
<evidence type="ECO:0000313" key="2">
    <source>
        <dbReference type="Proteomes" id="UP001419268"/>
    </source>
</evidence>